<dbReference type="PANTHER" id="PTHR31001:SF45">
    <property type="entry name" value="ZN(II)2CYS6 TRANSCRIPTION FACTOR (EUROFUNG)"/>
    <property type="match status" value="1"/>
</dbReference>
<dbReference type="EMBL" id="KE747814">
    <property type="protein sequence ID" value="RMZ68167.1"/>
    <property type="molecule type" value="Genomic_DNA"/>
</dbReference>
<feature type="domain" description="Zn(2)-C6 fungal-type" evidence="5">
    <location>
        <begin position="20"/>
        <end position="48"/>
    </location>
</feature>
<dbReference type="SUPFAM" id="SSF57701">
    <property type="entry name" value="Zn2/Cys6 DNA-binding domain"/>
    <property type="match status" value="1"/>
</dbReference>
<dbReference type="CDD" id="cd12148">
    <property type="entry name" value="fungal_TF_MHR"/>
    <property type="match status" value="1"/>
</dbReference>
<dbReference type="GO" id="GO:0003677">
    <property type="term" value="F:DNA binding"/>
    <property type="evidence" value="ECO:0007669"/>
    <property type="project" value="InterPro"/>
</dbReference>
<dbReference type="PROSITE" id="PS00463">
    <property type="entry name" value="ZN2_CY6_FUNGAL_1"/>
    <property type="match status" value="1"/>
</dbReference>
<evidence type="ECO:0000259" key="5">
    <source>
        <dbReference type="PROSITE" id="PS50048"/>
    </source>
</evidence>
<dbReference type="SMART" id="SM00906">
    <property type="entry name" value="Fungal_trans"/>
    <property type="match status" value="1"/>
</dbReference>
<feature type="compositionally biased region" description="Basic and acidic residues" evidence="4">
    <location>
        <begin position="102"/>
        <end position="116"/>
    </location>
</feature>
<feature type="region of interest" description="Disordered" evidence="4">
    <location>
        <begin position="88"/>
        <end position="116"/>
    </location>
</feature>
<dbReference type="InterPro" id="IPR036864">
    <property type="entry name" value="Zn2-C6_fun-type_DNA-bd_sf"/>
</dbReference>
<name>A0A3M7M0Y1_9PLEO</name>
<proteinExistence type="predicted"/>
<accession>A0A3M7M0Y1</accession>
<evidence type="ECO:0000313" key="6">
    <source>
        <dbReference type="EMBL" id="RMZ68167.1"/>
    </source>
</evidence>
<dbReference type="Pfam" id="PF00172">
    <property type="entry name" value="Zn_clus"/>
    <property type="match status" value="1"/>
</dbReference>
<keyword evidence="7" id="KW-1185">Reference proteome</keyword>
<keyword evidence="2" id="KW-0479">Metal-binding</keyword>
<evidence type="ECO:0000256" key="4">
    <source>
        <dbReference type="SAM" id="MobiDB-lite"/>
    </source>
</evidence>
<gene>
    <name evidence="6" type="ORF">GMOD_00004371</name>
</gene>
<evidence type="ECO:0000256" key="2">
    <source>
        <dbReference type="ARBA" id="ARBA00022723"/>
    </source>
</evidence>
<dbReference type="PROSITE" id="PS50048">
    <property type="entry name" value="ZN2_CY6_FUNGAL_2"/>
    <property type="match status" value="1"/>
</dbReference>
<dbReference type="InterPro" id="IPR007219">
    <property type="entry name" value="XnlR_reg_dom"/>
</dbReference>
<dbReference type="SMART" id="SM00066">
    <property type="entry name" value="GAL4"/>
    <property type="match status" value="1"/>
</dbReference>
<dbReference type="AlphaFoldDB" id="A0A3M7M0Y1"/>
<dbReference type="InterPro" id="IPR001138">
    <property type="entry name" value="Zn2Cys6_DnaBD"/>
</dbReference>
<reference evidence="6 7" key="1">
    <citation type="journal article" date="2014" name="PLoS ONE">
        <title>De novo Genome Assembly of the Fungal Plant Pathogen Pyrenophora semeniperda.</title>
        <authorList>
            <person name="Soliai M.M."/>
            <person name="Meyer S.E."/>
            <person name="Udall J.A."/>
            <person name="Elzinga D.E."/>
            <person name="Hermansen R.A."/>
            <person name="Bodily P.M."/>
            <person name="Hart A.A."/>
            <person name="Coleman C.E."/>
        </authorList>
    </citation>
    <scope>NUCLEOTIDE SEQUENCE [LARGE SCALE GENOMIC DNA]</scope>
    <source>
        <strain evidence="6 7">CCB06</strain>
        <tissue evidence="6">Mycelium</tissue>
    </source>
</reference>
<dbReference type="Pfam" id="PF04082">
    <property type="entry name" value="Fungal_trans"/>
    <property type="match status" value="1"/>
</dbReference>
<dbReference type="Gene3D" id="4.10.240.10">
    <property type="entry name" value="Zn(2)-C6 fungal-type DNA-binding domain"/>
    <property type="match status" value="1"/>
</dbReference>
<evidence type="ECO:0000256" key="3">
    <source>
        <dbReference type="ARBA" id="ARBA00023242"/>
    </source>
</evidence>
<protein>
    <submittedName>
        <fullName evidence="6">C6 transcription factor</fullName>
    </submittedName>
</protein>
<dbReference type="OrthoDB" id="2269373at2759"/>
<dbReference type="GO" id="GO:0008270">
    <property type="term" value="F:zinc ion binding"/>
    <property type="evidence" value="ECO:0007669"/>
    <property type="project" value="InterPro"/>
</dbReference>
<dbReference type="GO" id="GO:0006351">
    <property type="term" value="P:DNA-templated transcription"/>
    <property type="evidence" value="ECO:0007669"/>
    <property type="project" value="InterPro"/>
</dbReference>
<comment type="subcellular location">
    <subcellularLocation>
        <location evidence="1">Nucleus</location>
    </subcellularLocation>
</comment>
<keyword evidence="3" id="KW-0539">Nucleus</keyword>
<dbReference type="Proteomes" id="UP000265663">
    <property type="component" value="Unassembled WGS sequence"/>
</dbReference>
<dbReference type="GO" id="GO:0005634">
    <property type="term" value="C:nucleus"/>
    <property type="evidence" value="ECO:0007669"/>
    <property type="project" value="UniProtKB-SubCell"/>
</dbReference>
<dbReference type="PANTHER" id="PTHR31001">
    <property type="entry name" value="UNCHARACTERIZED TRANSCRIPTIONAL REGULATORY PROTEIN"/>
    <property type="match status" value="1"/>
</dbReference>
<organism evidence="6 7">
    <name type="scientific">Pyrenophora seminiperda CCB06</name>
    <dbReference type="NCBI Taxonomy" id="1302712"/>
    <lineage>
        <taxon>Eukaryota</taxon>
        <taxon>Fungi</taxon>
        <taxon>Dikarya</taxon>
        <taxon>Ascomycota</taxon>
        <taxon>Pezizomycotina</taxon>
        <taxon>Dothideomycetes</taxon>
        <taxon>Pleosporomycetidae</taxon>
        <taxon>Pleosporales</taxon>
        <taxon>Pleosporineae</taxon>
        <taxon>Pleosporaceae</taxon>
        <taxon>Pyrenophora</taxon>
    </lineage>
</organism>
<dbReference type="InterPro" id="IPR050613">
    <property type="entry name" value="Sec_Metabolite_Reg"/>
</dbReference>
<sequence length="664" mass="75492">MSLGALSPPVATSKPTRVLSCVTCAQRKVKCDRKFPCSNCTRLGLQCVPAATISRQRRRRFPERELLERLHHYEDLLRQHNIAFQPMHPNTATHLPSIDNESENRSNHGQAEERALQPHLNRSEHLLFCSRSAGIELSTLHPPQAQIFKLWQIYLENVDPLLKLTHTPTLQPRIIDAAGDVSSIEPNMEALMFAIYCMSVFSLEQEQCQKMFGTSRIDVIRGYQLGAREALLNCGFLKTEDRECLTALHLYLITLTLETDPRSLASMLATAVRIAQRMGIDSEADNIKHPVLEAELRRRLWWSLVLFDSRIAEKTESRLSTLLPTWDCKVPLSVNDSTLQKDMKTPPIEFEITSEAMFAVTRSQISDFIRHSTFHLDFINPIMKSLAKGSLTAHGSEHDELVAFETRIETKYLARCDAQNPLHFMTILWARVSLAKIRFAHYLSTRGPNPDQETSEERDKGLSYARDMLECDTAIMESSSTKGYRWFMNLHFPFPAYIHLVWDLKQRPLSDDANRAWEVMSANSEARFLGLEHKHSPMVTTPNNPFFSIFAGIVLQAWAAREAISVQSDPPMIVTRVKQQMDHMKERAAAPQCQLWMSEGTSLNAPVLVDQGNFYPLPVHGQHEPMDMSIGSFSVAPTQVPADFGSSQWDWSTHHWGAMFGQGW</sequence>
<evidence type="ECO:0000313" key="7">
    <source>
        <dbReference type="Proteomes" id="UP000265663"/>
    </source>
</evidence>
<dbReference type="CDD" id="cd00067">
    <property type="entry name" value="GAL4"/>
    <property type="match status" value="1"/>
</dbReference>
<evidence type="ECO:0000256" key="1">
    <source>
        <dbReference type="ARBA" id="ARBA00004123"/>
    </source>
</evidence>
<dbReference type="GO" id="GO:0000981">
    <property type="term" value="F:DNA-binding transcription factor activity, RNA polymerase II-specific"/>
    <property type="evidence" value="ECO:0007669"/>
    <property type="project" value="InterPro"/>
</dbReference>